<comment type="pathway">
    <text evidence="1">Cofactor biosynthesis; ubiquinone biosynthesis.</text>
</comment>
<dbReference type="HAMAP" id="MF_02215">
    <property type="entry name" value="UbiJ"/>
    <property type="match status" value="1"/>
</dbReference>
<dbReference type="GO" id="GO:0006744">
    <property type="term" value="P:ubiquinone biosynthetic process"/>
    <property type="evidence" value="ECO:0007669"/>
    <property type="project" value="UniProtKB-UniRule"/>
</dbReference>
<dbReference type="AlphaFoldDB" id="A0A935UI85"/>
<organism evidence="3 4">
    <name type="scientific">Candidatus Accumulibacter proximus</name>
    <dbReference type="NCBI Taxonomy" id="2954385"/>
    <lineage>
        <taxon>Bacteria</taxon>
        <taxon>Pseudomonadati</taxon>
        <taxon>Pseudomonadota</taxon>
        <taxon>Betaproteobacteria</taxon>
        <taxon>Candidatus Accumulibacter</taxon>
    </lineage>
</organism>
<evidence type="ECO:0000313" key="4">
    <source>
        <dbReference type="Proteomes" id="UP000697998"/>
    </source>
</evidence>
<feature type="coiled-coil region" evidence="2">
    <location>
        <begin position="164"/>
        <end position="191"/>
    </location>
</feature>
<keyword evidence="1" id="KW-0963">Cytoplasm</keyword>
<dbReference type="Proteomes" id="UP000697998">
    <property type="component" value="Unassembled WGS sequence"/>
</dbReference>
<proteinExistence type="inferred from homology"/>
<sequence>MLARPALALLNHLLASEDWARCKLVPFAGKTARLQMGSGVVFLVSITEEGLLESADADSRPTVSIVLPADAPVRALTDSASLLSAATISGSADLAETLGFLYRNLRWDIEEDLSQVLGDVVARRAVQLMGRLARWQVAGARNFALSVTEYLTEEAPAIARRQDIERFCAEVDALRDDLARCEKRLERVRLG</sequence>
<comment type="function">
    <text evidence="1">Required for ubiquinone (coenzyme Q) biosynthesis. Binds hydrophobic ubiquinone biosynthetic intermediates via its SCP2 domain and is essential for the stability of the Ubi complex. May constitute a docking platform where Ubi enzymes assemble and access their SCP2-bound polyprenyl substrates.</text>
</comment>
<keyword evidence="2" id="KW-0175">Coiled coil</keyword>
<comment type="similarity">
    <text evidence="1">Belongs to the UbiJ family.</text>
</comment>
<evidence type="ECO:0000313" key="3">
    <source>
        <dbReference type="EMBL" id="MBK7676524.1"/>
    </source>
</evidence>
<reference evidence="3 4" key="1">
    <citation type="submission" date="2020-10" db="EMBL/GenBank/DDBJ databases">
        <title>Connecting structure to function with the recovery of over 1000 high-quality activated sludge metagenome-assembled genomes encoding full-length rRNA genes using long-read sequencing.</title>
        <authorList>
            <person name="Singleton C.M."/>
            <person name="Petriglieri F."/>
            <person name="Kristensen J.M."/>
            <person name="Kirkegaard R.H."/>
            <person name="Michaelsen T.Y."/>
            <person name="Andersen M.H."/>
            <person name="Karst S.M."/>
            <person name="Dueholm M.S."/>
            <person name="Nielsen P.H."/>
            <person name="Albertsen M."/>
        </authorList>
    </citation>
    <scope>NUCLEOTIDE SEQUENCE [LARGE SCALE GENOMIC DNA]</scope>
    <source>
        <strain evidence="3">EsbW_18-Q3-R4-48_BATAC.285</strain>
    </source>
</reference>
<dbReference type="InterPro" id="IPR038989">
    <property type="entry name" value="UbiJ"/>
</dbReference>
<dbReference type="PANTHER" id="PTHR38693:SF1">
    <property type="entry name" value="UBIQUINONE BIOSYNTHESIS ACCESSORY FACTOR UBIJ"/>
    <property type="match status" value="1"/>
</dbReference>
<dbReference type="PANTHER" id="PTHR38693">
    <property type="entry name" value="UBIQUINONE BIOSYNTHESIS PROTEIN UBIJ"/>
    <property type="match status" value="1"/>
</dbReference>
<evidence type="ECO:0000256" key="2">
    <source>
        <dbReference type="SAM" id="Coils"/>
    </source>
</evidence>
<evidence type="ECO:0000256" key="1">
    <source>
        <dbReference type="HAMAP-Rule" id="MF_02215"/>
    </source>
</evidence>
<dbReference type="EMBL" id="JADJMH010000020">
    <property type="protein sequence ID" value="MBK7676524.1"/>
    <property type="molecule type" value="Genomic_DNA"/>
</dbReference>
<name>A0A935UI85_9PROT</name>
<dbReference type="GO" id="GO:0005737">
    <property type="term" value="C:cytoplasm"/>
    <property type="evidence" value="ECO:0007669"/>
    <property type="project" value="UniProtKB-SubCell"/>
</dbReference>
<keyword evidence="1" id="KW-0831">Ubiquinone biosynthesis</keyword>
<accession>A0A935UI85</accession>
<protein>
    <recommendedName>
        <fullName evidence="1">Ubiquinone biosynthesis accessory factor UbiJ</fullName>
    </recommendedName>
</protein>
<comment type="caution">
    <text evidence="3">The sequence shown here is derived from an EMBL/GenBank/DDBJ whole genome shotgun (WGS) entry which is preliminary data.</text>
</comment>
<gene>
    <name evidence="1" type="primary">ubiJ</name>
    <name evidence="3" type="ORF">IPJ27_18165</name>
</gene>
<comment type="subcellular location">
    <subcellularLocation>
        <location evidence="1">Cytoplasm</location>
    </subcellularLocation>
</comment>